<dbReference type="Gene3D" id="3.30.70.3150">
    <property type="match status" value="1"/>
</dbReference>
<evidence type="ECO:0000256" key="1">
    <source>
        <dbReference type="SAM" id="Coils"/>
    </source>
</evidence>
<reference key="1">
    <citation type="submission" date="2007-01" db="EMBL/GenBank/DDBJ databases">
        <title>The Genome Sequence of Puccinia graminis f. sp. tritici Strain CRL 75-36-700-3.</title>
        <authorList>
            <consortium name="The Broad Institute Genome Sequencing Platform"/>
            <person name="Birren B."/>
            <person name="Lander E."/>
            <person name="Galagan J."/>
            <person name="Nusbaum C."/>
            <person name="Devon K."/>
            <person name="Cuomo C."/>
            <person name="Jaffe D."/>
            <person name="Butler J."/>
            <person name="Alvarez P."/>
            <person name="Gnerre S."/>
            <person name="Grabherr M."/>
            <person name="Mauceli E."/>
            <person name="Brockman W."/>
            <person name="Young S."/>
            <person name="LaButti K."/>
            <person name="Sykes S."/>
            <person name="DeCaprio D."/>
            <person name="Crawford M."/>
            <person name="Koehrsen M."/>
            <person name="Engels R."/>
            <person name="Montgomery P."/>
            <person name="Pearson M."/>
            <person name="Howarth C."/>
            <person name="Larson L."/>
            <person name="White J."/>
            <person name="Zeng Q."/>
            <person name="Kodira C."/>
            <person name="Yandava C."/>
            <person name="Alvarado L."/>
            <person name="O'Leary S."/>
            <person name="Szabo L."/>
            <person name="Dean R."/>
            <person name="Schein J."/>
        </authorList>
    </citation>
    <scope>NUCLEOTIDE SEQUENCE</scope>
    <source>
        <strain>CRL 75-36-700-3</strain>
    </source>
</reference>
<keyword evidence="5" id="KW-0396">Initiation factor</keyword>
<keyword evidence="3" id="KW-1133">Transmembrane helix</keyword>
<dbReference type="KEGG" id="pgr:PGTG_10623"/>
<dbReference type="HOGENOM" id="CLU_797241_0_0_1"/>
<protein>
    <submittedName>
        <fullName evidence="5">Translation initiation factor eIF-5</fullName>
    </submittedName>
</protein>
<dbReference type="STRING" id="418459.E3KIX0"/>
<keyword evidence="5" id="KW-0648">Protein biosynthesis</keyword>
<dbReference type="InterPro" id="IPR002735">
    <property type="entry name" value="Transl_init_fac_IF2/IF5_dom"/>
</dbReference>
<dbReference type="GO" id="GO:0005829">
    <property type="term" value="C:cytosol"/>
    <property type="evidence" value="ECO:0000318"/>
    <property type="project" value="GO_Central"/>
</dbReference>
<keyword evidence="3" id="KW-0472">Membrane</keyword>
<evidence type="ECO:0000259" key="4">
    <source>
        <dbReference type="Pfam" id="PF01873"/>
    </source>
</evidence>
<evidence type="ECO:0000313" key="5">
    <source>
        <dbReference type="EMBL" id="EFP84245.1"/>
    </source>
</evidence>
<dbReference type="OrthoDB" id="2505895at2759"/>
<organism evidence="5 6">
    <name type="scientific">Puccinia graminis f. sp. tritici (strain CRL 75-36-700-3 / race SCCL)</name>
    <name type="common">Black stem rust fungus</name>
    <dbReference type="NCBI Taxonomy" id="418459"/>
    <lineage>
        <taxon>Eukaryota</taxon>
        <taxon>Fungi</taxon>
        <taxon>Dikarya</taxon>
        <taxon>Basidiomycota</taxon>
        <taxon>Pucciniomycotina</taxon>
        <taxon>Pucciniomycetes</taxon>
        <taxon>Pucciniales</taxon>
        <taxon>Pucciniaceae</taxon>
        <taxon>Puccinia</taxon>
    </lineage>
</organism>
<keyword evidence="1" id="KW-0175">Coiled coil</keyword>
<evidence type="ECO:0000256" key="3">
    <source>
        <dbReference type="SAM" id="Phobius"/>
    </source>
</evidence>
<feature type="compositionally biased region" description="Polar residues" evidence="2">
    <location>
        <begin position="113"/>
        <end position="127"/>
    </location>
</feature>
<feature type="coiled-coil region" evidence="1">
    <location>
        <begin position="190"/>
        <end position="245"/>
    </location>
</feature>
<reference evidence="6" key="2">
    <citation type="journal article" date="2011" name="Proc. Natl. Acad. Sci. U.S.A.">
        <title>Obligate biotrophy features unraveled by the genomic analysis of rust fungi.</title>
        <authorList>
            <person name="Duplessis S."/>
            <person name="Cuomo C.A."/>
            <person name="Lin Y.-C."/>
            <person name="Aerts A."/>
            <person name="Tisserant E."/>
            <person name="Veneault-Fourrey C."/>
            <person name="Joly D.L."/>
            <person name="Hacquard S."/>
            <person name="Amselem J."/>
            <person name="Cantarel B.L."/>
            <person name="Chiu R."/>
            <person name="Coutinho P.M."/>
            <person name="Feau N."/>
            <person name="Field M."/>
            <person name="Frey P."/>
            <person name="Gelhaye E."/>
            <person name="Goldberg J."/>
            <person name="Grabherr M.G."/>
            <person name="Kodira C.D."/>
            <person name="Kohler A."/>
            <person name="Kuees U."/>
            <person name="Lindquist E.A."/>
            <person name="Lucas S.M."/>
            <person name="Mago R."/>
            <person name="Mauceli E."/>
            <person name="Morin E."/>
            <person name="Murat C."/>
            <person name="Pangilinan J.L."/>
            <person name="Park R."/>
            <person name="Pearson M."/>
            <person name="Quesneville H."/>
            <person name="Rouhier N."/>
            <person name="Sakthikumar S."/>
            <person name="Salamov A.A."/>
            <person name="Schmutz J."/>
            <person name="Selles B."/>
            <person name="Shapiro H."/>
            <person name="Tanguay P."/>
            <person name="Tuskan G.A."/>
            <person name="Henrissat B."/>
            <person name="Van de Peer Y."/>
            <person name="Rouze P."/>
            <person name="Ellis J.G."/>
            <person name="Dodds P.N."/>
            <person name="Schein J.E."/>
            <person name="Zhong S."/>
            <person name="Hamelin R.C."/>
            <person name="Grigoriev I.V."/>
            <person name="Szabo L.J."/>
            <person name="Martin F."/>
        </authorList>
    </citation>
    <scope>NUCLEOTIDE SEQUENCE [LARGE SCALE GENOMIC DNA]</scope>
    <source>
        <strain evidence="6">CRL 75-36-700-3 / race SCCL</strain>
    </source>
</reference>
<proteinExistence type="predicted"/>
<feature type="region of interest" description="Disordered" evidence="2">
    <location>
        <begin position="113"/>
        <end position="145"/>
    </location>
</feature>
<dbReference type="VEuPathDB" id="FungiDB:PGTG_10623"/>
<dbReference type="GO" id="GO:0071074">
    <property type="term" value="F:eukaryotic initiation factor eIF2 binding"/>
    <property type="evidence" value="ECO:0000318"/>
    <property type="project" value="GO_Central"/>
</dbReference>
<name>E3KIX0_PUCGT</name>
<feature type="domain" description="Translation initiation factor IF2/IF5" evidence="4">
    <location>
        <begin position="44"/>
        <end position="87"/>
    </location>
</feature>
<gene>
    <name evidence="5" type="ORF">PGTG_10623</name>
</gene>
<keyword evidence="3" id="KW-0812">Transmembrane</keyword>
<accession>E3KIX0</accession>
<dbReference type="InParanoid" id="E3KIX0"/>
<dbReference type="Proteomes" id="UP000008783">
    <property type="component" value="Unassembled WGS sequence"/>
</dbReference>
<dbReference type="GO" id="GO:0003743">
    <property type="term" value="F:translation initiation factor activity"/>
    <property type="evidence" value="ECO:0000318"/>
    <property type="project" value="GO_Central"/>
</dbReference>
<feature type="transmembrane region" description="Helical" evidence="3">
    <location>
        <begin position="327"/>
        <end position="345"/>
    </location>
</feature>
<dbReference type="GO" id="GO:0005092">
    <property type="term" value="F:GDP-dissociation inhibitor activity"/>
    <property type="evidence" value="ECO:0000318"/>
    <property type="project" value="GO_Central"/>
</dbReference>
<sequence>MAKRTDTQRAIACLWLVYHQTPKASIAAETNPPRQHRTLQAPAHKYDRHIVNGAHQADRIRELLDVFIDKFVRGLSCKNPETELMIVGRDELIWRDLFSLIRSDAEAIKQMKSWQNPLHSSTSNTPNLPKPLPSPSIPNSTGPAREMQMEISCELDHADFARFEREILGNEVIGARAEINMLRDERTLLLKRLDLNRENITQLMETEEQTYKTLMVERATTEGMIRALKNKIRELKTEQHGAQGQITSLTNNMERAEKARVAAVLYAKGAEDRVVEVANRQKQAASSPPAPPANPTIPFWPAADDEALKNKLKDQMRDPSSNNFCPIGFVVVSLSGWFALVQFSVRFL</sequence>
<dbReference type="RefSeq" id="XP_003328664.1">
    <property type="nucleotide sequence ID" value="XM_003328616.1"/>
</dbReference>
<evidence type="ECO:0000256" key="2">
    <source>
        <dbReference type="SAM" id="MobiDB-lite"/>
    </source>
</evidence>
<keyword evidence="6" id="KW-1185">Reference proteome</keyword>
<dbReference type="Pfam" id="PF01873">
    <property type="entry name" value="eIF-5_eIF-2B"/>
    <property type="match status" value="1"/>
</dbReference>
<dbReference type="GeneID" id="10545506"/>
<dbReference type="GO" id="GO:0001732">
    <property type="term" value="P:formation of cytoplasmic translation initiation complex"/>
    <property type="evidence" value="ECO:0000318"/>
    <property type="project" value="GO_Central"/>
</dbReference>
<dbReference type="AlphaFoldDB" id="E3KIX0"/>
<dbReference type="EMBL" id="DS178289">
    <property type="protein sequence ID" value="EFP84245.1"/>
    <property type="molecule type" value="Genomic_DNA"/>
</dbReference>
<evidence type="ECO:0000313" key="6">
    <source>
        <dbReference type="Proteomes" id="UP000008783"/>
    </source>
</evidence>
<feature type="region of interest" description="Disordered" evidence="2">
    <location>
        <begin position="278"/>
        <end position="301"/>
    </location>
</feature>